<evidence type="ECO:0000313" key="3">
    <source>
        <dbReference type="Proteomes" id="UP000191672"/>
    </source>
</evidence>
<dbReference type="EMBL" id="MDYN01000211">
    <property type="protein sequence ID" value="OQD73318.1"/>
    <property type="molecule type" value="Genomic_DNA"/>
</dbReference>
<evidence type="ECO:0000313" key="2">
    <source>
        <dbReference type="EMBL" id="OQD73318.1"/>
    </source>
</evidence>
<organism evidence="2 3">
    <name type="scientific">Penicillium antarcticum</name>
    <dbReference type="NCBI Taxonomy" id="416450"/>
    <lineage>
        <taxon>Eukaryota</taxon>
        <taxon>Fungi</taxon>
        <taxon>Dikarya</taxon>
        <taxon>Ascomycota</taxon>
        <taxon>Pezizomycotina</taxon>
        <taxon>Eurotiomycetes</taxon>
        <taxon>Eurotiomycetidae</taxon>
        <taxon>Eurotiales</taxon>
        <taxon>Aspergillaceae</taxon>
        <taxon>Penicillium</taxon>
    </lineage>
</organism>
<feature type="non-terminal residue" evidence="2">
    <location>
        <position position="320"/>
    </location>
</feature>
<feature type="non-terminal residue" evidence="2">
    <location>
        <position position="1"/>
    </location>
</feature>
<protein>
    <submittedName>
        <fullName evidence="2">Uncharacterized protein</fullName>
    </submittedName>
</protein>
<name>A0A1V6P8M6_9EURO</name>
<reference evidence="3" key="1">
    <citation type="journal article" date="2017" name="Nat. Microbiol.">
        <title>Global analysis of biosynthetic gene clusters reveals vast potential of secondary metabolite production in Penicillium species.</title>
        <authorList>
            <person name="Nielsen J.C."/>
            <person name="Grijseels S."/>
            <person name="Prigent S."/>
            <person name="Ji B."/>
            <person name="Dainat J."/>
            <person name="Nielsen K.F."/>
            <person name="Frisvad J.C."/>
            <person name="Workman M."/>
            <person name="Nielsen J."/>
        </authorList>
    </citation>
    <scope>NUCLEOTIDE SEQUENCE [LARGE SCALE GENOMIC DNA]</scope>
    <source>
        <strain evidence="3">IBT 31811</strain>
    </source>
</reference>
<comment type="caution">
    <text evidence="2">The sequence shown here is derived from an EMBL/GenBank/DDBJ whole genome shotgun (WGS) entry which is preliminary data.</text>
</comment>
<proteinExistence type="predicted"/>
<dbReference type="AlphaFoldDB" id="A0A1V6P8M6"/>
<evidence type="ECO:0000256" key="1">
    <source>
        <dbReference type="SAM" id="MobiDB-lite"/>
    </source>
</evidence>
<feature type="compositionally biased region" description="Polar residues" evidence="1">
    <location>
        <begin position="267"/>
        <end position="289"/>
    </location>
</feature>
<gene>
    <name evidence="2" type="ORF">PENANT_c211G03152</name>
</gene>
<accession>A0A1V6P8M6</accession>
<keyword evidence="3" id="KW-1185">Reference proteome</keyword>
<feature type="region of interest" description="Disordered" evidence="1">
    <location>
        <begin position="267"/>
        <end position="320"/>
    </location>
</feature>
<sequence length="320" mass="36855">IVALSAQPPGVNEFTSEFQPPDTTYAPLTLERVGSGTKKPWIRYSEMNKTQFIEWWRHTAGAHPQPPRRKINFEANYTSALWKTLISRILSLKDFLGFMKANPKNDTTDTVWSEEDSSALQRAESKEGIIFTLAKIRSFAVLINASPQRRERFLELQEYEPKLVPIQDVYNVLFGHFEEAQSRLSRKKVPWKQAMLRALEAGEEKLKAYYHDTEEAHGHLYAMGTILTPSYKLNYFKGEEWAGDDEKWNKEYESSLHTYLERYYQRQPTSDTASKSKAPQRNGTMSSLFAQAKPKTTEPMKITHVSSGGSTRVDFQLSQR</sequence>
<dbReference type="Proteomes" id="UP000191672">
    <property type="component" value="Unassembled WGS sequence"/>
</dbReference>